<evidence type="ECO:0000313" key="4">
    <source>
        <dbReference type="Proteomes" id="UP001283361"/>
    </source>
</evidence>
<accession>A0AAE0ZSF5</accession>
<comment type="caution">
    <text evidence="3">The sequence shown here is derived from an EMBL/GenBank/DDBJ whole genome shotgun (WGS) entry which is preliminary data.</text>
</comment>
<dbReference type="EMBL" id="JAWDGP010003389">
    <property type="protein sequence ID" value="KAK3774759.1"/>
    <property type="molecule type" value="Genomic_DNA"/>
</dbReference>
<keyword evidence="2" id="KW-1133">Transmembrane helix</keyword>
<feature type="transmembrane region" description="Helical" evidence="2">
    <location>
        <begin position="384"/>
        <end position="402"/>
    </location>
</feature>
<organism evidence="3 4">
    <name type="scientific">Elysia crispata</name>
    <name type="common">lettuce slug</name>
    <dbReference type="NCBI Taxonomy" id="231223"/>
    <lineage>
        <taxon>Eukaryota</taxon>
        <taxon>Metazoa</taxon>
        <taxon>Spiralia</taxon>
        <taxon>Lophotrochozoa</taxon>
        <taxon>Mollusca</taxon>
        <taxon>Gastropoda</taxon>
        <taxon>Heterobranchia</taxon>
        <taxon>Euthyneura</taxon>
        <taxon>Panpulmonata</taxon>
        <taxon>Sacoglossa</taxon>
        <taxon>Placobranchoidea</taxon>
        <taxon>Plakobranchidae</taxon>
        <taxon>Elysia</taxon>
    </lineage>
</organism>
<dbReference type="InterPro" id="IPR029370">
    <property type="entry name" value="TMEM117"/>
</dbReference>
<feature type="non-terminal residue" evidence="3">
    <location>
        <position position="441"/>
    </location>
</feature>
<dbReference type="PANTHER" id="PTHR31226:SF1">
    <property type="entry name" value="TRANSMEMBRANE PROTEIN 117"/>
    <property type="match status" value="1"/>
</dbReference>
<feature type="transmembrane region" description="Helical" evidence="2">
    <location>
        <begin position="336"/>
        <end position="356"/>
    </location>
</feature>
<feature type="region of interest" description="Disordered" evidence="1">
    <location>
        <begin position="1"/>
        <end position="92"/>
    </location>
</feature>
<sequence length="441" mass="49897">MIGSDQVISQTEVKVQPESNLNTTSEMIRPGLVKSSEVESDFEEQFPLNGEPMTTDPTDSHRPEEMESSSDQKKAGLGCEKDPTDQKLMGDNCDADKKTAEKLSPVMEAAVAAFASGISKNGCDLNKNTTAVPSGGDGGNSSSSSPEHKAKPRQTHLLSSEELRTDSFEIATKDDVDAGSVYSLFMEQDFRYHFQHPYFRLFAAYFVTFCNFLIYAEDPVAHSRSECTIPVIGNDFSFVIMKYLPNAWSLLKVIMWLSGIIVGIIIGKVIFHSFLFNRVFRLKMFHDDRGSWMTSFMSTVLLLFIFSYLYNVLLMIGGDYTRPYHISSYMGVSNSVFMKAAATGTWCGDFFTAWMVTDMMLQERLYPDWARPVRKWWNTGIRRIVLFWIVVASTSFVVLFVIATDYINWDSLNRDFLHSNEISRAFLASFILCLDITIVMQ</sequence>
<keyword evidence="2" id="KW-0472">Membrane</keyword>
<feature type="transmembrane region" description="Helical" evidence="2">
    <location>
        <begin position="296"/>
        <end position="316"/>
    </location>
</feature>
<dbReference type="GO" id="GO:0070059">
    <property type="term" value="P:intrinsic apoptotic signaling pathway in response to endoplasmic reticulum stress"/>
    <property type="evidence" value="ECO:0007669"/>
    <property type="project" value="TreeGrafter"/>
</dbReference>
<keyword evidence="4" id="KW-1185">Reference proteome</keyword>
<keyword evidence="2" id="KW-0812">Transmembrane</keyword>
<evidence type="ECO:0000256" key="2">
    <source>
        <dbReference type="SAM" id="Phobius"/>
    </source>
</evidence>
<evidence type="ECO:0000313" key="3">
    <source>
        <dbReference type="EMBL" id="KAK3774759.1"/>
    </source>
</evidence>
<gene>
    <name evidence="3" type="ORF">RRG08_050918</name>
</gene>
<feature type="transmembrane region" description="Helical" evidence="2">
    <location>
        <begin position="253"/>
        <end position="275"/>
    </location>
</feature>
<feature type="transmembrane region" description="Helical" evidence="2">
    <location>
        <begin position="422"/>
        <end position="440"/>
    </location>
</feature>
<feature type="region of interest" description="Disordered" evidence="1">
    <location>
        <begin position="125"/>
        <end position="158"/>
    </location>
</feature>
<protein>
    <recommendedName>
        <fullName evidence="5">Transmembrane protein 117</fullName>
    </recommendedName>
</protein>
<feature type="compositionally biased region" description="Polar residues" evidence="1">
    <location>
        <begin position="1"/>
        <end position="26"/>
    </location>
</feature>
<proteinExistence type="predicted"/>
<dbReference type="AlphaFoldDB" id="A0AAE0ZSF5"/>
<name>A0AAE0ZSF5_9GAST</name>
<evidence type="ECO:0000256" key="1">
    <source>
        <dbReference type="SAM" id="MobiDB-lite"/>
    </source>
</evidence>
<evidence type="ECO:0008006" key="5">
    <source>
        <dbReference type="Google" id="ProtNLM"/>
    </source>
</evidence>
<dbReference type="PANTHER" id="PTHR31226">
    <property type="entry name" value="TRANSMEMBRANE PROTEIN 117"/>
    <property type="match status" value="1"/>
</dbReference>
<dbReference type="Pfam" id="PF15113">
    <property type="entry name" value="TMEM117"/>
    <property type="match status" value="1"/>
</dbReference>
<feature type="transmembrane region" description="Helical" evidence="2">
    <location>
        <begin position="198"/>
        <end position="216"/>
    </location>
</feature>
<dbReference type="Proteomes" id="UP001283361">
    <property type="component" value="Unassembled WGS sequence"/>
</dbReference>
<feature type="compositionally biased region" description="Basic and acidic residues" evidence="1">
    <location>
        <begin position="58"/>
        <end position="85"/>
    </location>
</feature>
<reference evidence="3" key="1">
    <citation type="journal article" date="2023" name="G3 (Bethesda)">
        <title>A reference genome for the long-term kleptoplast-retaining sea slug Elysia crispata morphotype clarki.</title>
        <authorList>
            <person name="Eastman K.E."/>
            <person name="Pendleton A.L."/>
            <person name="Shaikh M.A."/>
            <person name="Suttiyut T."/>
            <person name="Ogas R."/>
            <person name="Tomko P."/>
            <person name="Gavelis G."/>
            <person name="Widhalm J.R."/>
            <person name="Wisecaver J.H."/>
        </authorList>
    </citation>
    <scope>NUCLEOTIDE SEQUENCE</scope>
    <source>
        <strain evidence="3">ECLA1</strain>
    </source>
</reference>